<feature type="region of interest" description="Disordered" evidence="2">
    <location>
        <begin position="87"/>
        <end position="142"/>
    </location>
</feature>
<feature type="compositionally biased region" description="Basic and acidic residues" evidence="2">
    <location>
        <begin position="103"/>
        <end position="116"/>
    </location>
</feature>
<keyword evidence="4" id="KW-1185">Reference proteome</keyword>
<dbReference type="Proteomes" id="UP000266272">
    <property type="component" value="Unassembled WGS sequence"/>
</dbReference>
<feature type="region of interest" description="Disordered" evidence="2">
    <location>
        <begin position="571"/>
        <end position="596"/>
    </location>
</feature>
<dbReference type="OrthoDB" id="5422841at2759"/>
<feature type="region of interest" description="Disordered" evidence="2">
    <location>
        <begin position="392"/>
        <end position="479"/>
    </location>
</feature>
<evidence type="ECO:0000313" key="3">
    <source>
        <dbReference type="EMBL" id="RFU72343.1"/>
    </source>
</evidence>
<evidence type="ECO:0000256" key="2">
    <source>
        <dbReference type="SAM" id="MobiDB-lite"/>
    </source>
</evidence>
<comment type="caution">
    <text evidence="3">The sequence shown here is derived from an EMBL/GenBank/DDBJ whole genome shotgun (WGS) entry which is preliminary data.</text>
</comment>
<name>A0A395N9J7_TRIAR</name>
<dbReference type="EMBL" id="PXOA01000881">
    <property type="protein sequence ID" value="RFU72343.1"/>
    <property type="molecule type" value="Genomic_DNA"/>
</dbReference>
<accession>A0A395N9J7</accession>
<sequence>MCTKKGDTAAVPRQLPRLLFPGLPLPAVEAFGPSKERLPSALPSACLEAKQAQLAESRPRIHKAARLVSLLLARPLLLLPPPLSSAAAFSPSSEPATTAMAHAPEHEPHKRKRDLDDAGNQPAHHHQPTAREPAGLSPLSSALSAGPESVINFLPRNNTQVLGLMPGDVDTFADISYLIGEYEGVLDRNESLAANLGAKLTGPRFLRGIERFFDGPIKTNSSLPYVHQITWLDVVTFAKSNPNAFSLVPLPNGTRCCRFMYQGMQVEITEDDWRLISSGALDKFPLEHTFEEDEAAEVATLEILEQRTSILHKKAEEIAGRARVLHHKLVIRKADVGRRRQLHDDGATVGVGSSSGSGSGFHAINHMPRAAAPSPDDIHAELLQQFTMAAMQQNFPPPGPPPGYQLQPSSGTGVPVAGGSPLEAPPYQPLPAATYPAETAAPSASAPAPAAVETSTTTATSTPASTSASKPKTAASSQVVLPGDPATEVHRALVLQKTDTLNKGEIIFPPCDRCRRLRLQCVKHLTACRGCTKKHARCNWRNVTDAEAAILRHELDAMQRDPVYVGGSGVFSSTPRSEVNNLSRPASGSDAGSGTPVSYGRADLGLVMSGPVLGPRPVLAPPLGPPLAPPSLPLGAAEPPRKILPTSRLTRIEPIPTVPRDPPRTGQLASILSPPDYEPRPLGTLPRLAPR</sequence>
<feature type="compositionally biased region" description="Low complexity" evidence="2">
    <location>
        <begin position="431"/>
        <end position="477"/>
    </location>
</feature>
<proteinExistence type="predicted"/>
<dbReference type="GO" id="GO:0000981">
    <property type="term" value="F:DNA-binding transcription factor activity, RNA polymerase II-specific"/>
    <property type="evidence" value="ECO:0007669"/>
    <property type="project" value="InterPro"/>
</dbReference>
<feature type="region of interest" description="Disordered" evidence="2">
    <location>
        <begin position="630"/>
        <end position="691"/>
    </location>
</feature>
<reference evidence="3 4" key="1">
    <citation type="journal article" date="2018" name="PLoS Pathog.">
        <title>Evolution of structural diversity of trichothecenes, a family of toxins produced by plant pathogenic and entomopathogenic fungi.</title>
        <authorList>
            <person name="Proctor R.H."/>
            <person name="McCormick S.P."/>
            <person name="Kim H.S."/>
            <person name="Cardoza R.E."/>
            <person name="Stanley A.M."/>
            <person name="Lindo L."/>
            <person name="Kelly A."/>
            <person name="Brown D.W."/>
            <person name="Lee T."/>
            <person name="Vaughan M.M."/>
            <person name="Alexander N.J."/>
            <person name="Busman M."/>
            <person name="Gutierrez S."/>
        </authorList>
    </citation>
    <scope>NUCLEOTIDE SEQUENCE [LARGE SCALE GENOMIC DNA]</scope>
    <source>
        <strain evidence="3 4">IBT 40837</strain>
    </source>
</reference>
<feature type="compositionally biased region" description="Low complexity" evidence="2">
    <location>
        <begin position="87"/>
        <end position="96"/>
    </location>
</feature>
<gene>
    <name evidence="3" type="ORF">TARUN_9921</name>
</gene>
<organism evidence="3 4">
    <name type="scientific">Trichoderma arundinaceum</name>
    <dbReference type="NCBI Taxonomy" id="490622"/>
    <lineage>
        <taxon>Eukaryota</taxon>
        <taxon>Fungi</taxon>
        <taxon>Dikarya</taxon>
        <taxon>Ascomycota</taxon>
        <taxon>Pezizomycotina</taxon>
        <taxon>Sordariomycetes</taxon>
        <taxon>Hypocreomycetidae</taxon>
        <taxon>Hypocreales</taxon>
        <taxon>Hypocreaceae</taxon>
        <taxon>Trichoderma</taxon>
    </lineage>
</organism>
<dbReference type="STRING" id="490622.A0A395N9J7"/>
<dbReference type="CDD" id="cd00067">
    <property type="entry name" value="GAL4"/>
    <property type="match status" value="1"/>
</dbReference>
<dbReference type="InterPro" id="IPR001138">
    <property type="entry name" value="Zn2Cys6_DnaBD"/>
</dbReference>
<feature type="compositionally biased region" description="Low complexity" evidence="2">
    <location>
        <begin position="132"/>
        <end position="142"/>
    </location>
</feature>
<keyword evidence="1" id="KW-0539">Nucleus</keyword>
<evidence type="ECO:0000313" key="4">
    <source>
        <dbReference type="Proteomes" id="UP000266272"/>
    </source>
</evidence>
<dbReference type="GO" id="GO:0008270">
    <property type="term" value="F:zinc ion binding"/>
    <property type="evidence" value="ECO:0007669"/>
    <property type="project" value="InterPro"/>
</dbReference>
<evidence type="ECO:0000256" key="1">
    <source>
        <dbReference type="ARBA" id="ARBA00023242"/>
    </source>
</evidence>
<protein>
    <submittedName>
        <fullName evidence="3">C6 finger domain-containing</fullName>
    </submittedName>
</protein>
<dbReference type="AlphaFoldDB" id="A0A395N9J7"/>